<dbReference type="PANTHER" id="PTHR48016">
    <property type="entry name" value="MAP KINASE KINASE KINASE SSK2-RELATED-RELATED"/>
    <property type="match status" value="1"/>
</dbReference>
<evidence type="ECO:0000256" key="13">
    <source>
        <dbReference type="ARBA" id="ARBA00022842"/>
    </source>
</evidence>
<dbReference type="OrthoDB" id="1043025at2759"/>
<dbReference type="Pfam" id="PF19431">
    <property type="entry name" value="MEKK4_N"/>
    <property type="match status" value="3"/>
</dbReference>
<dbReference type="InterPro" id="IPR050538">
    <property type="entry name" value="MAP_kinase_kinase_kinase"/>
</dbReference>
<comment type="cofactor">
    <cofactor evidence="1">
        <name>Mg(2+)</name>
        <dbReference type="ChEBI" id="CHEBI:18420"/>
    </cofactor>
</comment>
<keyword evidence="7" id="KW-0597">Phosphoprotein</keyword>
<evidence type="ECO:0000313" key="22">
    <source>
        <dbReference type="EMBL" id="CAH1963333.1"/>
    </source>
</evidence>
<dbReference type="PROSITE" id="PS00108">
    <property type="entry name" value="PROTEIN_KINASE_ST"/>
    <property type="match status" value="1"/>
</dbReference>
<evidence type="ECO:0000256" key="6">
    <source>
        <dbReference type="ARBA" id="ARBA00022527"/>
    </source>
</evidence>
<dbReference type="PROSITE" id="PS50011">
    <property type="entry name" value="PROTEIN_KINASE_DOM"/>
    <property type="match status" value="1"/>
</dbReference>
<dbReference type="FunFam" id="1.10.510.10:FF:000122">
    <property type="entry name" value="Mitogen-activated protein kinase kinase kinase 4"/>
    <property type="match status" value="1"/>
</dbReference>
<organism evidence="22 23">
    <name type="scientific">Acanthoscelides obtectus</name>
    <name type="common">Bean weevil</name>
    <name type="synonym">Bruchus obtectus</name>
    <dbReference type="NCBI Taxonomy" id="200917"/>
    <lineage>
        <taxon>Eukaryota</taxon>
        <taxon>Metazoa</taxon>
        <taxon>Ecdysozoa</taxon>
        <taxon>Arthropoda</taxon>
        <taxon>Hexapoda</taxon>
        <taxon>Insecta</taxon>
        <taxon>Pterygota</taxon>
        <taxon>Neoptera</taxon>
        <taxon>Endopterygota</taxon>
        <taxon>Coleoptera</taxon>
        <taxon>Polyphaga</taxon>
        <taxon>Cucujiformia</taxon>
        <taxon>Chrysomeloidea</taxon>
        <taxon>Chrysomelidae</taxon>
        <taxon>Bruchinae</taxon>
        <taxon>Bruchini</taxon>
        <taxon>Acanthoscelides</taxon>
    </lineage>
</organism>
<comment type="catalytic activity">
    <reaction evidence="14">
        <text>L-threonyl-[protein] + ATP = O-phospho-L-threonyl-[protein] + ADP + H(+)</text>
        <dbReference type="Rhea" id="RHEA:46608"/>
        <dbReference type="Rhea" id="RHEA-COMP:11060"/>
        <dbReference type="Rhea" id="RHEA-COMP:11605"/>
        <dbReference type="ChEBI" id="CHEBI:15378"/>
        <dbReference type="ChEBI" id="CHEBI:30013"/>
        <dbReference type="ChEBI" id="CHEBI:30616"/>
        <dbReference type="ChEBI" id="CHEBI:61977"/>
        <dbReference type="ChEBI" id="CHEBI:456216"/>
        <dbReference type="EC" id="2.7.11.25"/>
    </reaction>
</comment>
<keyword evidence="12 19" id="KW-0067">ATP-binding</keyword>
<evidence type="ECO:0000256" key="17">
    <source>
        <dbReference type="ARBA" id="ARBA00069057"/>
    </source>
</evidence>
<sequence length="1267" mass="145299">MDDYSSLDDDELNDYDIYGKTPPRTKILRKNRERRQKERETSGVNIKPKILDRRRTLPNVHKMSKSEEEDTEVNNEQGEEGPKRTSKRQLKLLRGSERDLKLDIASAQAVTEKMTTNGEKQEYVKTPSFQVEHSKCFMSLMSRTVQCAKSFKQKKLDYKAKEANKEDLKTETDECPQSRVEFYDMLKTLIRMGSGEKNVSDRNPRRALSREETLWQTELKDVIWLELQAFHAERSPMEEDSYLCSAREMVEPLLNDIKNYRFQRHKRHCTQNSDNGVGDDCSGCLSIYCINCLEAQTEALKEVEQLLKRLEEAESLFPSSKAFAELYPLYSSPEIVGKVKSMCLWYNMTRHQKLKLSILGRLMMLLEDRRGLWLVPGEETGSTSPSDSNNSSNSSTGDLYSDQKNSDIVNMAPIIALLTKKDGSKVSPYRRYIENVLKTRTLDKSLNFLRKLHTNVLKKTQLTLEKPKDDSIFSEISPGTEEEELRRYGSWSPEARSAGLPSYRAMFVCLSIVPMTMLHEYLLMRLEQKPENPSPLSVRQLMRELKEGLKLAVAERKRTCGYIESAISGTKEKVDSFNVQLASFDDCVSRIFNDYLDYLEQWILLYNHTFQKNLLEDEYDFCLEMCEIIPNGKELIGRKFSFILGTILQRIGDRLLKRIDEVLEEEVNNCDDGMVKQRLLSVCRHLQSLFSEERELCLKSISFFKTHLKKEGIPSQCMLFLKESIIAFKCIIPDAIAKVQGLFEHTSLNSLDEADKLALNARIREILMQVYRFGFDFYKEMSDTTPSAFRGRLVHSMVDFATLWMKFVTERCERGRGMRPRWAYQGMEFLLTVCEPTNTKHLTEEKFEQLKKDMDVCISHVIGTTAPSTPDSGFYSASPRSSIEQIRSRSRGSSPSPRPTYKSQRSGANRKISIEQHSPGADSLDSTCLSFRRAESPNVSTVRIKFPPQTRSEHWVEAVEMLDQELDNKLRNQDLIGKVLQDRTLNRNVLCKRTVTFSWQRGIKIGQGRFGKVYTAVNNNTGEMMAVKEIPLALNDSTTVKRIAEEMKILEGIVHKNLVRYYGVEVHKDEMLLFMEYCSEGTLENLIASTEKGLPELLVRRYTFQLLCGVVCLHDHGIVHRDIKTANIFLTNEGNCLKIGDFGCAAKIKSSTTMPGELQGFVGTQAYMAPEVFTKNMSEGHGRAADVWSIGCVVVEMASGKRPWAQYDSNYQIMFKVGMGQSPDPPDEMIDEGLDFLDMCFKHDPKERATARELLAHNFVKVGEEWN</sequence>
<dbReference type="AlphaFoldDB" id="A0A9P0JYB0"/>
<gene>
    <name evidence="22" type="ORF">ACAOBT_LOCUS5149</name>
</gene>
<comment type="caution">
    <text evidence="22">The sequence shown here is derived from an EMBL/GenBank/DDBJ whole genome shotgun (WGS) entry which is preliminary data.</text>
</comment>
<feature type="region of interest" description="Disordered" evidence="20">
    <location>
        <begin position="1"/>
        <end position="88"/>
    </location>
</feature>
<keyword evidence="6" id="KW-0723">Serine/threonine-protein kinase</keyword>
<dbReference type="GO" id="GO:0046872">
    <property type="term" value="F:metal ion binding"/>
    <property type="evidence" value="ECO:0007669"/>
    <property type="project" value="UniProtKB-KW"/>
</dbReference>
<dbReference type="InterPro" id="IPR017441">
    <property type="entry name" value="Protein_kinase_ATP_BS"/>
</dbReference>
<comment type="catalytic activity">
    <reaction evidence="15">
        <text>L-seryl-[protein] + ATP = O-phospho-L-seryl-[protein] + ADP + H(+)</text>
        <dbReference type="Rhea" id="RHEA:17989"/>
        <dbReference type="Rhea" id="RHEA-COMP:9863"/>
        <dbReference type="Rhea" id="RHEA-COMP:11604"/>
        <dbReference type="ChEBI" id="CHEBI:15378"/>
        <dbReference type="ChEBI" id="CHEBI:29999"/>
        <dbReference type="ChEBI" id="CHEBI:30616"/>
        <dbReference type="ChEBI" id="CHEBI:83421"/>
        <dbReference type="ChEBI" id="CHEBI:456216"/>
        <dbReference type="EC" id="2.7.11.25"/>
    </reaction>
</comment>
<evidence type="ECO:0000256" key="10">
    <source>
        <dbReference type="ARBA" id="ARBA00022741"/>
    </source>
</evidence>
<name>A0A9P0JYB0_ACAOB</name>
<dbReference type="SUPFAM" id="SSF56112">
    <property type="entry name" value="Protein kinase-like (PK-like)"/>
    <property type="match status" value="1"/>
</dbReference>
<evidence type="ECO:0000256" key="3">
    <source>
        <dbReference type="ARBA" id="ARBA00006529"/>
    </source>
</evidence>
<dbReference type="GO" id="GO:0005524">
    <property type="term" value="F:ATP binding"/>
    <property type="evidence" value="ECO:0007669"/>
    <property type="project" value="UniProtKB-UniRule"/>
</dbReference>
<dbReference type="InterPro" id="IPR045801">
    <property type="entry name" value="MEKK4_N"/>
</dbReference>
<proteinExistence type="inferred from homology"/>
<evidence type="ECO:0000256" key="4">
    <source>
        <dbReference type="ARBA" id="ARBA00012406"/>
    </source>
</evidence>
<dbReference type="PROSITE" id="PS00107">
    <property type="entry name" value="PROTEIN_KINASE_ATP"/>
    <property type="match status" value="1"/>
</dbReference>
<evidence type="ECO:0000313" key="23">
    <source>
        <dbReference type="Proteomes" id="UP001152888"/>
    </source>
</evidence>
<evidence type="ECO:0000259" key="21">
    <source>
        <dbReference type="PROSITE" id="PS50011"/>
    </source>
</evidence>
<dbReference type="GO" id="GO:0048471">
    <property type="term" value="C:perinuclear region of cytoplasm"/>
    <property type="evidence" value="ECO:0007669"/>
    <property type="project" value="UniProtKB-SubCell"/>
</dbReference>
<feature type="region of interest" description="Disordered" evidence="20">
    <location>
        <begin position="869"/>
        <end position="911"/>
    </location>
</feature>
<evidence type="ECO:0000256" key="1">
    <source>
        <dbReference type="ARBA" id="ARBA00001946"/>
    </source>
</evidence>
<dbReference type="Gene3D" id="1.10.510.10">
    <property type="entry name" value="Transferase(Phosphotransferase) domain 1"/>
    <property type="match status" value="1"/>
</dbReference>
<evidence type="ECO:0000256" key="20">
    <source>
        <dbReference type="SAM" id="MobiDB-lite"/>
    </source>
</evidence>
<evidence type="ECO:0000256" key="9">
    <source>
        <dbReference type="ARBA" id="ARBA00022723"/>
    </source>
</evidence>
<feature type="binding site" evidence="19">
    <location>
        <position position="1028"/>
    </location>
    <ligand>
        <name>ATP</name>
        <dbReference type="ChEBI" id="CHEBI:30616"/>
    </ligand>
</feature>
<feature type="compositionally biased region" description="Low complexity" evidence="20">
    <location>
        <begin position="380"/>
        <end position="398"/>
    </location>
</feature>
<dbReference type="GO" id="GO:0004709">
    <property type="term" value="F:MAP kinase kinase kinase activity"/>
    <property type="evidence" value="ECO:0007669"/>
    <property type="project" value="UniProtKB-EC"/>
</dbReference>
<evidence type="ECO:0000256" key="15">
    <source>
        <dbReference type="ARBA" id="ARBA00048329"/>
    </source>
</evidence>
<feature type="compositionally biased region" description="Acidic residues" evidence="20">
    <location>
        <begin position="67"/>
        <end position="79"/>
    </location>
</feature>
<keyword evidence="13" id="KW-0460">Magnesium</keyword>
<evidence type="ECO:0000256" key="7">
    <source>
        <dbReference type="ARBA" id="ARBA00022553"/>
    </source>
</evidence>
<keyword evidence="5" id="KW-0963">Cytoplasm</keyword>
<evidence type="ECO:0000256" key="19">
    <source>
        <dbReference type="PROSITE-ProRule" id="PRU10141"/>
    </source>
</evidence>
<accession>A0A9P0JYB0</accession>
<dbReference type="EC" id="2.7.11.25" evidence="4"/>
<evidence type="ECO:0000256" key="14">
    <source>
        <dbReference type="ARBA" id="ARBA00047559"/>
    </source>
</evidence>
<keyword evidence="9" id="KW-0479">Metal-binding</keyword>
<feature type="region of interest" description="Disordered" evidence="20">
    <location>
        <begin position="376"/>
        <end position="402"/>
    </location>
</feature>
<evidence type="ECO:0000256" key="18">
    <source>
        <dbReference type="ARBA" id="ARBA00083883"/>
    </source>
</evidence>
<keyword evidence="8" id="KW-0808">Transferase</keyword>
<dbReference type="EMBL" id="CAKOFQ010006707">
    <property type="protein sequence ID" value="CAH1963333.1"/>
    <property type="molecule type" value="Genomic_DNA"/>
</dbReference>
<feature type="compositionally biased region" description="Acidic residues" evidence="20">
    <location>
        <begin position="1"/>
        <end position="14"/>
    </location>
</feature>
<dbReference type="InterPro" id="IPR000719">
    <property type="entry name" value="Prot_kinase_dom"/>
</dbReference>
<dbReference type="InterPro" id="IPR008271">
    <property type="entry name" value="Ser/Thr_kinase_AS"/>
</dbReference>
<protein>
    <recommendedName>
        <fullName evidence="17">Mitogen-activated protein kinase kinase kinase 4</fullName>
        <ecNumber evidence="4">2.7.11.25</ecNumber>
    </recommendedName>
    <alternativeName>
        <fullName evidence="18">MAPK/ERK kinase kinase 4</fullName>
    </alternativeName>
</protein>
<dbReference type="PANTHER" id="PTHR48016:SF32">
    <property type="entry name" value="MITOGEN-ACTIVATED PROTEIN KINASE KINASE KINASE 4"/>
    <property type="match status" value="1"/>
</dbReference>
<keyword evidence="23" id="KW-1185">Reference proteome</keyword>
<feature type="compositionally biased region" description="Low complexity" evidence="20">
    <location>
        <begin position="878"/>
        <end position="895"/>
    </location>
</feature>
<evidence type="ECO:0000256" key="11">
    <source>
        <dbReference type="ARBA" id="ARBA00022777"/>
    </source>
</evidence>
<keyword evidence="11" id="KW-0418">Kinase</keyword>
<evidence type="ECO:0000256" key="16">
    <source>
        <dbReference type="ARBA" id="ARBA00060115"/>
    </source>
</evidence>
<comment type="similarity">
    <text evidence="3">Belongs to the protein kinase superfamily. STE Ser/Thr protein kinase family. MAP kinase kinase kinase subfamily.</text>
</comment>
<evidence type="ECO:0000256" key="12">
    <source>
        <dbReference type="ARBA" id="ARBA00022840"/>
    </source>
</evidence>
<comment type="function">
    <text evidence="16">Component of a protein kinase signal transduction cascade. Activates the CSBP2, P38 and JNK MAPK pathways, but not the ERK pathway. Specifically phosphorylates and activates MAP2K4 and MAP2K6.</text>
</comment>
<dbReference type="InterPro" id="IPR011009">
    <property type="entry name" value="Kinase-like_dom_sf"/>
</dbReference>
<dbReference type="SMART" id="SM00220">
    <property type="entry name" value="S_TKc"/>
    <property type="match status" value="1"/>
</dbReference>
<evidence type="ECO:0000256" key="5">
    <source>
        <dbReference type="ARBA" id="ARBA00022490"/>
    </source>
</evidence>
<evidence type="ECO:0000256" key="2">
    <source>
        <dbReference type="ARBA" id="ARBA00004556"/>
    </source>
</evidence>
<keyword evidence="10 19" id="KW-0547">Nucleotide-binding</keyword>
<evidence type="ECO:0000256" key="8">
    <source>
        <dbReference type="ARBA" id="ARBA00022679"/>
    </source>
</evidence>
<dbReference type="Proteomes" id="UP001152888">
    <property type="component" value="Unassembled WGS sequence"/>
</dbReference>
<reference evidence="22" key="1">
    <citation type="submission" date="2022-03" db="EMBL/GenBank/DDBJ databases">
        <authorList>
            <person name="Sayadi A."/>
        </authorList>
    </citation>
    <scope>NUCLEOTIDE SEQUENCE</scope>
</reference>
<feature type="domain" description="Protein kinase" evidence="21">
    <location>
        <begin position="999"/>
        <end position="1260"/>
    </location>
</feature>
<dbReference type="Pfam" id="PF00069">
    <property type="entry name" value="Pkinase"/>
    <property type="match status" value="1"/>
</dbReference>
<comment type="subcellular location">
    <subcellularLocation>
        <location evidence="2">Cytoplasm</location>
        <location evidence="2">Perinuclear region</location>
    </subcellularLocation>
</comment>
<dbReference type="CDD" id="cd06626">
    <property type="entry name" value="STKc_MEKK4"/>
    <property type="match status" value="1"/>
</dbReference>